<name>A0ABW5UZ06_9MICO</name>
<evidence type="ECO:0000256" key="2">
    <source>
        <dbReference type="ARBA" id="ARBA00022692"/>
    </source>
</evidence>
<keyword evidence="7" id="KW-1003">Cell membrane</keyword>
<comment type="subunit">
    <text evidence="7">The Tat system comprises two distinct complexes: a TatABC complex, containing multiple copies of TatA, TatB and TatC subunits, and a separate TatA complex, containing only TatA subunits. Substrates initially bind to the TatABC complex, which probably triggers association of the separate TatA complex to form the active translocon.</text>
</comment>
<protein>
    <recommendedName>
        <fullName evidence="7">Sec-independent protein translocase protein TatC</fullName>
    </recommendedName>
</protein>
<feature type="transmembrane region" description="Helical" evidence="7">
    <location>
        <begin position="111"/>
        <end position="133"/>
    </location>
</feature>
<feature type="transmembrane region" description="Helical" evidence="7">
    <location>
        <begin position="220"/>
        <end position="239"/>
    </location>
</feature>
<feature type="transmembrane region" description="Helical" evidence="7">
    <location>
        <begin position="160"/>
        <end position="184"/>
    </location>
</feature>
<dbReference type="InterPro" id="IPR002033">
    <property type="entry name" value="TatC"/>
</dbReference>
<dbReference type="EMBL" id="JBHUNE010000006">
    <property type="protein sequence ID" value="MFD2758451.1"/>
    <property type="molecule type" value="Genomic_DNA"/>
</dbReference>
<keyword evidence="4 7" id="KW-1133">Transmembrane helix</keyword>
<evidence type="ECO:0000313" key="8">
    <source>
        <dbReference type="EMBL" id="MFD2758451.1"/>
    </source>
</evidence>
<evidence type="ECO:0000256" key="3">
    <source>
        <dbReference type="ARBA" id="ARBA00022927"/>
    </source>
</evidence>
<organism evidence="8 9">
    <name type="scientific">Gulosibacter faecalis</name>
    <dbReference type="NCBI Taxonomy" id="272240"/>
    <lineage>
        <taxon>Bacteria</taxon>
        <taxon>Bacillati</taxon>
        <taxon>Actinomycetota</taxon>
        <taxon>Actinomycetes</taxon>
        <taxon>Micrococcales</taxon>
        <taxon>Microbacteriaceae</taxon>
        <taxon>Gulosibacter</taxon>
    </lineage>
</organism>
<comment type="subcellular location">
    <subcellularLocation>
        <location evidence="7">Cell membrane</location>
        <topology evidence="7">Multi-pass membrane protein</topology>
    </subcellularLocation>
    <subcellularLocation>
        <location evidence="1">Membrane</location>
        <topology evidence="1">Multi-pass membrane protein</topology>
    </subcellularLocation>
</comment>
<evidence type="ECO:0000313" key="9">
    <source>
        <dbReference type="Proteomes" id="UP001597492"/>
    </source>
</evidence>
<keyword evidence="9" id="KW-1185">Reference proteome</keyword>
<feature type="transmembrane region" description="Helical" evidence="7">
    <location>
        <begin position="26"/>
        <end position="45"/>
    </location>
</feature>
<evidence type="ECO:0000256" key="1">
    <source>
        <dbReference type="ARBA" id="ARBA00004141"/>
    </source>
</evidence>
<comment type="function">
    <text evidence="7">Part of the twin-arginine translocation (Tat) system that transports large folded proteins containing a characteristic twin-arginine motif in their signal peptide across membranes. Together with TatB, TatC is part of a receptor directly interacting with Tat signal peptides.</text>
</comment>
<keyword evidence="7" id="KW-0813">Transport</keyword>
<evidence type="ECO:0000256" key="4">
    <source>
        <dbReference type="ARBA" id="ARBA00022989"/>
    </source>
</evidence>
<comment type="caution">
    <text evidence="8">The sequence shown here is derived from an EMBL/GenBank/DDBJ whole genome shotgun (WGS) entry which is preliminary data.</text>
</comment>
<keyword evidence="2 7" id="KW-0812">Transmembrane</keyword>
<dbReference type="Proteomes" id="UP001597492">
    <property type="component" value="Unassembled WGS sequence"/>
</dbReference>
<keyword evidence="5 7" id="KW-0811">Translocation</keyword>
<feature type="transmembrane region" description="Helical" evidence="7">
    <location>
        <begin position="196"/>
        <end position="214"/>
    </location>
</feature>
<dbReference type="PANTHER" id="PTHR30371:SF0">
    <property type="entry name" value="SEC-INDEPENDENT PROTEIN TRANSLOCASE PROTEIN TATC, CHLOROPLASTIC-RELATED"/>
    <property type="match status" value="1"/>
</dbReference>
<dbReference type="PANTHER" id="PTHR30371">
    <property type="entry name" value="SEC-INDEPENDENT PROTEIN TRANSLOCASE PROTEIN TATC"/>
    <property type="match status" value="1"/>
</dbReference>
<dbReference type="PRINTS" id="PR01840">
    <property type="entry name" value="TATCFAMILY"/>
</dbReference>
<sequence>MTTLATPAAMPLAGHLREARKRATRAAIALVAGMVVGYFASDAILEVLRQPILELAESGTASLNYSSVTGAFDLKLQIALTAGIVLSSPVWLYELFAYVAPGLHRREKKYLFGFLAAAVPLFALGCATALAVFPRVVELLTGFASTEDTTLLAAADYVEFVLRLVIAMGVAYALPVLLVVLNFMGVLSSAALAHSWRWVIVAIVLFSALITPAADALSMFAVAVPMTALFLAALGITHLQDRRLAKKGS</sequence>
<evidence type="ECO:0000256" key="5">
    <source>
        <dbReference type="ARBA" id="ARBA00023010"/>
    </source>
</evidence>
<gene>
    <name evidence="7 8" type="primary">tatC</name>
    <name evidence="8" type="ORF">ACFSW7_08670</name>
</gene>
<dbReference type="RefSeq" id="WP_019617804.1">
    <property type="nucleotide sequence ID" value="NZ_JBHUNE010000006.1"/>
</dbReference>
<feature type="transmembrane region" description="Helical" evidence="7">
    <location>
        <begin position="76"/>
        <end position="99"/>
    </location>
</feature>
<evidence type="ECO:0000256" key="7">
    <source>
        <dbReference type="HAMAP-Rule" id="MF_00902"/>
    </source>
</evidence>
<comment type="similarity">
    <text evidence="7">Belongs to the TatC family.</text>
</comment>
<dbReference type="Pfam" id="PF00902">
    <property type="entry name" value="TatC"/>
    <property type="match status" value="1"/>
</dbReference>
<keyword evidence="6 7" id="KW-0472">Membrane</keyword>
<proteinExistence type="inferred from homology"/>
<evidence type="ECO:0000256" key="6">
    <source>
        <dbReference type="ARBA" id="ARBA00023136"/>
    </source>
</evidence>
<reference evidence="9" key="1">
    <citation type="journal article" date="2019" name="Int. J. Syst. Evol. Microbiol.">
        <title>The Global Catalogue of Microorganisms (GCM) 10K type strain sequencing project: providing services to taxonomists for standard genome sequencing and annotation.</title>
        <authorList>
            <consortium name="The Broad Institute Genomics Platform"/>
            <consortium name="The Broad Institute Genome Sequencing Center for Infectious Disease"/>
            <person name="Wu L."/>
            <person name="Ma J."/>
        </authorList>
    </citation>
    <scope>NUCLEOTIDE SEQUENCE [LARGE SCALE GENOMIC DNA]</scope>
    <source>
        <strain evidence="9">TISTR 1514</strain>
    </source>
</reference>
<accession>A0ABW5UZ06</accession>
<dbReference type="NCBIfam" id="TIGR00945">
    <property type="entry name" value="tatC"/>
    <property type="match status" value="1"/>
</dbReference>
<dbReference type="HAMAP" id="MF_00902">
    <property type="entry name" value="TatC"/>
    <property type="match status" value="1"/>
</dbReference>
<keyword evidence="3 7" id="KW-0653">Protein transport</keyword>